<sequence>MESLVRADTDGLLKQSGDQVTEREIFIPARDGSSVRALVYRSTSAPQSDLPLVVPLHDGGFCYGIEEMKAAGHIGAAHAYDCVSIDLEYRLGPGVKFPTPWEDCWDALKWLSSNASSVGANPARGFVLGGFCVSVLFSFVSPFIQDKGFGGLESRIGFLYWAISLTAAAWSLFLPEIGFRSLEELDELFQKSVSVWKFRKCQTNEYGAHLHVIEVDCDDGESKQADLEEGYR</sequence>
<evidence type="ECO:0000313" key="4">
    <source>
        <dbReference type="Proteomes" id="UP000005206"/>
    </source>
</evidence>
<organism evidence="3 4">
    <name type="scientific">Fusarium vanettenii (strain ATCC MYA-4622 / CBS 123669 / FGSC 9596 / NRRL 45880 / 77-13-4)</name>
    <name type="common">Fusarium solani subsp. pisi</name>
    <dbReference type="NCBI Taxonomy" id="660122"/>
    <lineage>
        <taxon>Eukaryota</taxon>
        <taxon>Fungi</taxon>
        <taxon>Dikarya</taxon>
        <taxon>Ascomycota</taxon>
        <taxon>Pezizomycotina</taxon>
        <taxon>Sordariomycetes</taxon>
        <taxon>Hypocreomycetidae</taxon>
        <taxon>Hypocreales</taxon>
        <taxon>Nectriaceae</taxon>
        <taxon>Fusarium</taxon>
        <taxon>Fusarium solani species complex</taxon>
        <taxon>Fusarium vanettenii</taxon>
    </lineage>
</organism>
<dbReference type="PANTHER" id="PTHR23024">
    <property type="entry name" value="ARYLACETAMIDE DEACETYLASE"/>
    <property type="match status" value="1"/>
</dbReference>
<dbReference type="PANTHER" id="PTHR23024:SF24">
    <property type="entry name" value="ALPHA_BETA HYDROLASE FOLD-3 DOMAIN-CONTAINING PROTEIN"/>
    <property type="match status" value="1"/>
</dbReference>
<dbReference type="Proteomes" id="UP000005206">
    <property type="component" value="Chromosome 7"/>
</dbReference>
<evidence type="ECO:0000259" key="2">
    <source>
        <dbReference type="Pfam" id="PF07859"/>
    </source>
</evidence>
<dbReference type="Pfam" id="PF07859">
    <property type="entry name" value="Abhydrolase_3"/>
    <property type="match status" value="1"/>
</dbReference>
<evidence type="ECO:0000256" key="1">
    <source>
        <dbReference type="SAM" id="Phobius"/>
    </source>
</evidence>
<protein>
    <recommendedName>
        <fullName evidence="2">Alpha/beta hydrolase fold-3 domain-containing protein</fullName>
    </recommendedName>
</protein>
<evidence type="ECO:0000313" key="3">
    <source>
        <dbReference type="EMBL" id="EEU38744.1"/>
    </source>
</evidence>
<dbReference type="RefSeq" id="XP_003044457.1">
    <property type="nucleotide sequence ID" value="XM_003044411.1"/>
</dbReference>
<reference evidence="3 4" key="1">
    <citation type="journal article" date="2009" name="PLoS Genet.">
        <title>The genome of Nectria haematococca: contribution of supernumerary chromosomes to gene expansion.</title>
        <authorList>
            <person name="Coleman J.J."/>
            <person name="Rounsley S.D."/>
            <person name="Rodriguez-Carres M."/>
            <person name="Kuo A."/>
            <person name="Wasmann C.C."/>
            <person name="Grimwood J."/>
            <person name="Schmutz J."/>
            <person name="Taga M."/>
            <person name="White G.J."/>
            <person name="Zhou S."/>
            <person name="Schwartz D.C."/>
            <person name="Freitag M."/>
            <person name="Ma L.J."/>
            <person name="Danchin E.G."/>
            <person name="Henrissat B."/>
            <person name="Coutinho P.M."/>
            <person name="Nelson D.R."/>
            <person name="Straney D."/>
            <person name="Napoli C.A."/>
            <person name="Barker B.M."/>
            <person name="Gribskov M."/>
            <person name="Rep M."/>
            <person name="Kroken S."/>
            <person name="Molnar I."/>
            <person name="Rensing C."/>
            <person name="Kennell J.C."/>
            <person name="Zamora J."/>
            <person name="Farman M.L."/>
            <person name="Selker E.U."/>
            <person name="Salamov A."/>
            <person name="Shapiro H."/>
            <person name="Pangilinan J."/>
            <person name="Lindquist E."/>
            <person name="Lamers C."/>
            <person name="Grigoriev I.V."/>
            <person name="Geiser D.M."/>
            <person name="Covert S.F."/>
            <person name="Temporini E."/>
            <person name="Vanetten H.D."/>
        </authorList>
    </citation>
    <scope>NUCLEOTIDE SEQUENCE [LARGE SCALE GENOMIC DNA]</scope>
    <source>
        <strain evidence="4">ATCC MYA-4622 / CBS 123669 / FGSC 9596 / NRRL 45880 / 77-13-4</strain>
    </source>
</reference>
<gene>
    <name evidence="3" type="ORF">NECHADRAFT_83199</name>
</gene>
<dbReference type="InterPro" id="IPR029058">
    <property type="entry name" value="AB_hydrolase_fold"/>
</dbReference>
<dbReference type="EMBL" id="GG698914">
    <property type="protein sequence ID" value="EEU38744.1"/>
    <property type="molecule type" value="Genomic_DNA"/>
</dbReference>
<dbReference type="VEuPathDB" id="FungiDB:NECHADRAFT_83199"/>
<feature type="domain" description="Alpha/beta hydrolase fold-3" evidence="2">
    <location>
        <begin position="53"/>
        <end position="129"/>
    </location>
</feature>
<dbReference type="GO" id="GO:0016787">
    <property type="term" value="F:hydrolase activity"/>
    <property type="evidence" value="ECO:0007669"/>
    <property type="project" value="InterPro"/>
</dbReference>
<dbReference type="InterPro" id="IPR013094">
    <property type="entry name" value="AB_hydrolase_3"/>
</dbReference>
<dbReference type="eggNOG" id="KOG1515">
    <property type="taxonomic scope" value="Eukaryota"/>
</dbReference>
<dbReference type="Gene3D" id="3.40.50.1820">
    <property type="entry name" value="alpha/beta hydrolase"/>
    <property type="match status" value="1"/>
</dbReference>
<dbReference type="OrthoDB" id="408631at2759"/>
<keyword evidence="1" id="KW-0472">Membrane</keyword>
<feature type="transmembrane region" description="Helical" evidence="1">
    <location>
        <begin position="156"/>
        <end position="174"/>
    </location>
</feature>
<dbReference type="AlphaFoldDB" id="C7ZB42"/>
<dbReference type="HOGENOM" id="CLU_1195157_0_0_1"/>
<keyword evidence="1" id="KW-1133">Transmembrane helix</keyword>
<keyword evidence="1" id="KW-0812">Transmembrane</keyword>
<feature type="transmembrane region" description="Helical" evidence="1">
    <location>
        <begin position="126"/>
        <end position="144"/>
    </location>
</feature>
<dbReference type="KEGG" id="nhe:NECHADRAFT_83199"/>
<keyword evidence="4" id="KW-1185">Reference proteome</keyword>
<proteinExistence type="predicted"/>
<dbReference type="GeneID" id="9670775"/>
<dbReference type="STRING" id="660122.C7ZB42"/>
<accession>C7ZB42</accession>
<dbReference type="InterPro" id="IPR050466">
    <property type="entry name" value="Carboxylest/Gibb_receptor"/>
</dbReference>
<dbReference type="InParanoid" id="C7ZB42"/>
<name>C7ZB42_FUSV7</name>
<dbReference type="SUPFAM" id="SSF53474">
    <property type="entry name" value="alpha/beta-Hydrolases"/>
    <property type="match status" value="1"/>
</dbReference>